<evidence type="ECO:0000313" key="2">
    <source>
        <dbReference type="Proteomes" id="UP001217945"/>
    </source>
</evidence>
<reference evidence="1" key="1">
    <citation type="submission" date="2023-02" db="EMBL/GenBank/DDBJ databases">
        <title>Complete genome sequence of Limosilactobacillus reuteri SRCM217616 isolated from Bos taurus feces.</title>
        <authorList>
            <person name="Yang H.-G."/>
            <person name="Kim J.-W."/>
            <person name="Ha G.-S."/>
            <person name="Yang H.-J."/>
            <person name="Jeong D.-Y."/>
        </authorList>
    </citation>
    <scope>NUCLEOTIDE SEQUENCE</scope>
    <source>
        <strain evidence="1">SRCM217616</strain>
    </source>
</reference>
<comment type="caution">
    <text evidence="1">The sequence shown here is derived from an EMBL/GenBank/DDBJ whole genome shotgun (WGS) entry which is preliminary data.</text>
</comment>
<organism evidence="1 2">
    <name type="scientific">Limosilactobacillus reuteri</name>
    <name type="common">Lactobacillus reuteri</name>
    <dbReference type="NCBI Taxonomy" id="1598"/>
    <lineage>
        <taxon>Bacteria</taxon>
        <taxon>Bacillati</taxon>
        <taxon>Bacillota</taxon>
        <taxon>Bacilli</taxon>
        <taxon>Lactobacillales</taxon>
        <taxon>Lactobacillaceae</taxon>
        <taxon>Limosilactobacillus</taxon>
    </lineage>
</organism>
<dbReference type="EMBL" id="JAQTKT010000001">
    <property type="protein sequence ID" value="MDD1382013.1"/>
    <property type="molecule type" value="Genomic_DNA"/>
</dbReference>
<gene>
    <name evidence="1" type="ORF">PSQ53_03430</name>
</gene>
<sequence>MLDPLSKILNPYTFIRLFIFSEVVAREAISRYCSEHNLVKPKVGEPWTLTCPTEAQTVTFEFGDRGDFWDGESNTFVNQSQINGWKKFLLVSSNGDYRTFFDMASTERRWLFTAIKETRSSDDFASKLIKNINNYVNYFKNNRYGERLLLLRRLSRVYADDMFMNYAGDQVLKLVGSDTQLNFYQQLGLDGLKFNGQPNAYLSQKEIDHEREELGVTKEEFKRFYTLDYGERYLLFESSLFY</sequence>
<name>A0A1S9ANQ4_LIMRT</name>
<proteinExistence type="predicted"/>
<protein>
    <submittedName>
        <fullName evidence="1">Uncharacterized protein</fullName>
    </submittedName>
</protein>
<dbReference type="RefSeq" id="WP_003671458.1">
    <property type="nucleotide sequence ID" value="NZ_CAKMAK010000002.1"/>
</dbReference>
<dbReference type="AlphaFoldDB" id="A0A1S9ANQ4"/>
<evidence type="ECO:0000313" key="1">
    <source>
        <dbReference type="EMBL" id="MDD1382013.1"/>
    </source>
</evidence>
<accession>A0A1S9ANQ4</accession>
<dbReference type="Proteomes" id="UP001217945">
    <property type="component" value="Unassembled WGS sequence"/>
</dbReference>